<evidence type="ECO:0000313" key="9">
    <source>
        <dbReference type="EMBL" id="AFK71952.1"/>
    </source>
</evidence>
<dbReference type="NCBIfam" id="TIGR00842">
    <property type="entry name" value="bcct"/>
    <property type="match status" value="1"/>
</dbReference>
<evidence type="ECO:0000256" key="6">
    <source>
        <dbReference type="ARBA" id="ARBA00022989"/>
    </source>
</evidence>
<feature type="transmembrane region" description="Helical" evidence="8">
    <location>
        <begin position="213"/>
        <end position="231"/>
    </location>
</feature>
<evidence type="ECO:0000256" key="3">
    <source>
        <dbReference type="ARBA" id="ARBA00022448"/>
    </source>
</evidence>
<sequence>MSRHLLRRIIPPAIHPAEAVIALGSPHNNKPARSGRHNGASSYMAKEHIPETLDLGVTDPSKTAEARQDRHFEGKLDWIVFGFTSLLAIAFVLWGFLNQVSLASSASSAQSWVILNFGWFFVLTSSLFVVFVLWLAASRYGRVPLGRDGEQPEFRTVSWVAMMFSAGMGIGLMFFGVAEPLSHYISPPPGSASGQTSEAMQVAMATTLFHWTLHPWAMYAIVGLVIAYGTFRRGRSQLISAAFRPLIGKHANGPLGRLIDMMAIFATLFGSAASLGLGALQIAGGLEYNGWIESPGKLFYISIITLLTIAFVTSAVSGIGKGIQWLSNTNMVLALVLAVFVFMVGPTLLMLNLLPTSLGIYIKMLPEMMARTNASGGEQMNSWLAGWTVFYWAWWISWTPFVGMFIARISRGRTIRQFVTGVLLVPSLVSLVWFTIFGGAAIEAVREGAFQLANGAVNSNHALYQLLDSYPLASATSVLVMILVGIFFVSGADAASLVMGTLSEHGTTAPSRRTVIFWGTLTGTVAAIMLAIGDPGNPGEALTGLQNLTIVVALPFVVVMVLLCLALYRDLRKDPMMLRHLRGNELIEKAVLYGAVKHGEEFYIVVQEKKASAKTAAEAEVTSN</sequence>
<evidence type="ECO:0000256" key="5">
    <source>
        <dbReference type="ARBA" id="ARBA00022692"/>
    </source>
</evidence>
<dbReference type="Pfam" id="PF02028">
    <property type="entry name" value="BCCT"/>
    <property type="match status" value="1"/>
</dbReference>
<evidence type="ECO:0000256" key="1">
    <source>
        <dbReference type="ARBA" id="ARBA00004651"/>
    </source>
</evidence>
<feature type="transmembrane region" description="Helical" evidence="8">
    <location>
        <begin position="478"/>
        <end position="502"/>
    </location>
</feature>
<feature type="transmembrane region" description="Helical" evidence="8">
    <location>
        <begin position="332"/>
        <end position="362"/>
    </location>
</feature>
<feature type="transmembrane region" description="Helical" evidence="8">
    <location>
        <begin position="514"/>
        <end position="533"/>
    </location>
</feature>
<feature type="transmembrane region" description="Helical" evidence="8">
    <location>
        <begin position="117"/>
        <end position="136"/>
    </location>
</feature>
<organism evidence="9 10">
    <name type="scientific">Pseudomonas putida ND6</name>
    <dbReference type="NCBI Taxonomy" id="231023"/>
    <lineage>
        <taxon>Bacteria</taxon>
        <taxon>Pseudomonadati</taxon>
        <taxon>Pseudomonadota</taxon>
        <taxon>Gammaproteobacteria</taxon>
        <taxon>Pseudomonadales</taxon>
        <taxon>Pseudomonadaceae</taxon>
        <taxon>Pseudomonas</taxon>
    </lineage>
</organism>
<feature type="transmembrane region" description="Helical" evidence="8">
    <location>
        <begin position="382"/>
        <end position="406"/>
    </location>
</feature>
<dbReference type="InterPro" id="IPR000060">
    <property type="entry name" value="BCCT_transptr"/>
</dbReference>
<dbReference type="PANTHER" id="PTHR30047:SF7">
    <property type="entry name" value="HIGH-AFFINITY CHOLINE TRANSPORT PROTEIN"/>
    <property type="match status" value="1"/>
</dbReference>
<evidence type="ECO:0000256" key="4">
    <source>
        <dbReference type="ARBA" id="ARBA00022475"/>
    </source>
</evidence>
<dbReference type="PROSITE" id="PS01303">
    <property type="entry name" value="BCCT"/>
    <property type="match status" value="1"/>
</dbReference>
<gene>
    <name evidence="9" type="ORF">YSA_09556</name>
</gene>
<keyword evidence="7 8" id="KW-0472">Membrane</keyword>
<feature type="transmembrane region" description="Helical" evidence="8">
    <location>
        <begin position="298"/>
        <end position="320"/>
    </location>
</feature>
<name>I3V2I1_PSEPU</name>
<feature type="transmembrane region" description="Helical" evidence="8">
    <location>
        <begin position="418"/>
        <end position="442"/>
    </location>
</feature>
<proteinExistence type="inferred from homology"/>
<feature type="transmembrane region" description="Helical" evidence="8">
    <location>
        <begin position="545"/>
        <end position="568"/>
    </location>
</feature>
<accession>I3V2I1</accession>
<evidence type="ECO:0000256" key="7">
    <source>
        <dbReference type="ARBA" id="ARBA00023136"/>
    </source>
</evidence>
<dbReference type="AlphaFoldDB" id="I3V2I1"/>
<dbReference type="PANTHER" id="PTHR30047">
    <property type="entry name" value="HIGH-AFFINITY CHOLINE TRANSPORT PROTEIN-RELATED"/>
    <property type="match status" value="1"/>
</dbReference>
<reference evidence="9 10" key="1">
    <citation type="journal article" date="2012" name="J. Bacteriol.">
        <title>Complete Genome Sequence of the Naphthalene-Degrading Pseudomonas putida Strain ND6.</title>
        <authorList>
            <person name="Li S."/>
            <person name="Zhao H."/>
            <person name="Li Y."/>
            <person name="Niu S."/>
            <person name="Cai B."/>
        </authorList>
    </citation>
    <scope>NUCLEOTIDE SEQUENCE [LARGE SCALE GENOMIC DNA]</scope>
    <source>
        <strain evidence="9 10">ND6</strain>
    </source>
</reference>
<comment type="subcellular location">
    <subcellularLocation>
        <location evidence="1">Cell membrane</location>
        <topology evidence="1">Multi-pass membrane protein</topology>
    </subcellularLocation>
</comment>
<dbReference type="EMBL" id="CP003588">
    <property type="protein sequence ID" value="AFK71952.1"/>
    <property type="molecule type" value="Genomic_DNA"/>
</dbReference>
<evidence type="ECO:0000313" key="10">
    <source>
        <dbReference type="Proteomes" id="UP000005268"/>
    </source>
</evidence>
<dbReference type="PATRIC" id="fig|231023.4.peg.4584"/>
<evidence type="ECO:0000256" key="8">
    <source>
        <dbReference type="SAM" id="Phobius"/>
    </source>
</evidence>
<dbReference type="GO" id="GO:0005886">
    <property type="term" value="C:plasma membrane"/>
    <property type="evidence" value="ECO:0007669"/>
    <property type="project" value="UniProtKB-SubCell"/>
</dbReference>
<feature type="transmembrane region" description="Helical" evidence="8">
    <location>
        <begin position="76"/>
        <end position="97"/>
    </location>
</feature>
<keyword evidence="5 8" id="KW-0812">Transmembrane</keyword>
<keyword evidence="3" id="KW-0813">Transport</keyword>
<comment type="similarity">
    <text evidence="2">Belongs to the BCCT transporter (TC 2.A.15) family.</text>
</comment>
<evidence type="ECO:0000256" key="2">
    <source>
        <dbReference type="ARBA" id="ARBA00005658"/>
    </source>
</evidence>
<dbReference type="HOGENOM" id="CLU_010118_4_0_6"/>
<feature type="transmembrane region" description="Helical" evidence="8">
    <location>
        <begin position="157"/>
        <end position="178"/>
    </location>
</feature>
<protein>
    <submittedName>
        <fullName evidence="9">Choline/carnitine/betaine transporter</fullName>
    </submittedName>
</protein>
<keyword evidence="6 8" id="KW-1133">Transmembrane helix</keyword>
<dbReference type="Proteomes" id="UP000005268">
    <property type="component" value="Chromosome"/>
</dbReference>
<dbReference type="InterPro" id="IPR018093">
    <property type="entry name" value="BCCT_CS"/>
</dbReference>
<dbReference type="KEGG" id="ppi:YSA_09556"/>
<keyword evidence="4" id="KW-1003">Cell membrane</keyword>
<dbReference type="GO" id="GO:0022857">
    <property type="term" value="F:transmembrane transporter activity"/>
    <property type="evidence" value="ECO:0007669"/>
    <property type="project" value="InterPro"/>
</dbReference>
<feature type="transmembrane region" description="Helical" evidence="8">
    <location>
        <begin position="263"/>
        <end position="286"/>
    </location>
</feature>